<name>A0A1F5MHS9_9BACT</name>
<accession>A0A1F5MHS9</accession>
<keyword evidence="2" id="KW-1133">Transmembrane helix</keyword>
<evidence type="ECO:0000313" key="4">
    <source>
        <dbReference type="Proteomes" id="UP000178859"/>
    </source>
</evidence>
<keyword evidence="2" id="KW-0812">Transmembrane</keyword>
<proteinExistence type="predicted"/>
<dbReference type="EMBL" id="MFDT01000020">
    <property type="protein sequence ID" value="OGE64913.1"/>
    <property type="molecule type" value="Genomic_DNA"/>
</dbReference>
<feature type="region of interest" description="Disordered" evidence="1">
    <location>
        <begin position="1"/>
        <end position="23"/>
    </location>
</feature>
<dbReference type="AlphaFoldDB" id="A0A1F5MHS9"/>
<comment type="caution">
    <text evidence="3">The sequence shown here is derived from an EMBL/GenBank/DDBJ whole genome shotgun (WGS) entry which is preliminary data.</text>
</comment>
<gene>
    <name evidence="3" type="ORF">A3I48_03730</name>
</gene>
<organism evidence="3 4">
    <name type="scientific">Candidatus Daviesbacteria bacterium RIFCSPLOWO2_02_FULL_36_7</name>
    <dbReference type="NCBI Taxonomy" id="1797792"/>
    <lineage>
        <taxon>Bacteria</taxon>
        <taxon>Candidatus Daviesiibacteriota</taxon>
    </lineage>
</organism>
<protein>
    <submittedName>
        <fullName evidence="3">Uncharacterized protein</fullName>
    </submittedName>
</protein>
<sequence>MEAENPQQQINQGGNFNQNPTSVNPVLNQRGNLLLVLGIVVLVFVVGAGAYYFGTKQTQIISQPQQSTPVTTTQPLPTSLPTNSPSSSTTANWKIYSNQKWGLSIKYPQNLYVKEFEFGTSFTFEPYPAGEGLGPLDLIKISLKGSYIAQVYSALYKANQGDDVSEAHNAVDVKVTKLRNLKFGNYDAVEYIRDGLTLPRSGLGRGPIGYEHHVLIKKSDQEFIDLINQTMEVEKTKQRDPIFNYMASSLILN</sequence>
<feature type="region of interest" description="Disordered" evidence="1">
    <location>
        <begin position="63"/>
        <end position="89"/>
    </location>
</feature>
<dbReference type="Proteomes" id="UP000178859">
    <property type="component" value="Unassembled WGS sequence"/>
</dbReference>
<feature type="transmembrane region" description="Helical" evidence="2">
    <location>
        <begin position="33"/>
        <end position="53"/>
    </location>
</feature>
<keyword evidence="2" id="KW-0472">Membrane</keyword>
<evidence type="ECO:0000256" key="1">
    <source>
        <dbReference type="SAM" id="MobiDB-lite"/>
    </source>
</evidence>
<evidence type="ECO:0000313" key="3">
    <source>
        <dbReference type="EMBL" id="OGE64913.1"/>
    </source>
</evidence>
<reference evidence="3 4" key="1">
    <citation type="journal article" date="2016" name="Nat. Commun.">
        <title>Thousands of microbial genomes shed light on interconnected biogeochemical processes in an aquifer system.</title>
        <authorList>
            <person name="Anantharaman K."/>
            <person name="Brown C.T."/>
            <person name="Hug L.A."/>
            <person name="Sharon I."/>
            <person name="Castelle C.J."/>
            <person name="Probst A.J."/>
            <person name="Thomas B.C."/>
            <person name="Singh A."/>
            <person name="Wilkins M.J."/>
            <person name="Karaoz U."/>
            <person name="Brodie E.L."/>
            <person name="Williams K.H."/>
            <person name="Hubbard S.S."/>
            <person name="Banfield J.F."/>
        </authorList>
    </citation>
    <scope>NUCLEOTIDE SEQUENCE [LARGE SCALE GENOMIC DNA]</scope>
</reference>
<feature type="compositionally biased region" description="Low complexity" evidence="1">
    <location>
        <begin position="1"/>
        <end position="20"/>
    </location>
</feature>
<evidence type="ECO:0000256" key="2">
    <source>
        <dbReference type="SAM" id="Phobius"/>
    </source>
</evidence>